<organism evidence="2 3">
    <name type="scientific">Tumebacillus lacus</name>
    <dbReference type="NCBI Taxonomy" id="2995335"/>
    <lineage>
        <taxon>Bacteria</taxon>
        <taxon>Bacillati</taxon>
        <taxon>Bacillota</taxon>
        <taxon>Bacilli</taxon>
        <taxon>Bacillales</taxon>
        <taxon>Alicyclobacillaceae</taxon>
        <taxon>Tumebacillus</taxon>
    </lineage>
</organism>
<dbReference type="EC" id="3.5.1.4" evidence="2"/>
<dbReference type="NCBIfam" id="NF006006">
    <property type="entry name" value="PRK08137.1"/>
    <property type="match status" value="1"/>
</dbReference>
<dbReference type="SUPFAM" id="SSF75304">
    <property type="entry name" value="Amidase signature (AS) enzymes"/>
    <property type="match status" value="1"/>
</dbReference>
<evidence type="ECO:0000313" key="2">
    <source>
        <dbReference type="EMBL" id="MCX7569119.1"/>
    </source>
</evidence>
<dbReference type="EMBL" id="JAPMLT010000001">
    <property type="protein sequence ID" value="MCX7569119.1"/>
    <property type="molecule type" value="Genomic_DNA"/>
</dbReference>
<reference evidence="2 3" key="1">
    <citation type="submission" date="2022-11" db="EMBL/GenBank/DDBJ databases">
        <title>Study of microbial diversity in lake waters.</title>
        <authorList>
            <person name="Zhang J."/>
        </authorList>
    </citation>
    <scope>NUCLEOTIDE SEQUENCE [LARGE SCALE GENOMIC DNA]</scope>
    <source>
        <strain evidence="2 3">DT12</strain>
    </source>
</reference>
<accession>A0ABT3X310</accession>
<dbReference type="Gene3D" id="3.90.1300.10">
    <property type="entry name" value="Amidase signature (AS) domain"/>
    <property type="match status" value="1"/>
</dbReference>
<dbReference type="InterPro" id="IPR036928">
    <property type="entry name" value="AS_sf"/>
</dbReference>
<feature type="domain" description="Amidase" evidence="1">
    <location>
        <begin position="40"/>
        <end position="473"/>
    </location>
</feature>
<evidence type="ECO:0000259" key="1">
    <source>
        <dbReference type="Pfam" id="PF01425"/>
    </source>
</evidence>
<dbReference type="Proteomes" id="UP001208017">
    <property type="component" value="Unassembled WGS sequence"/>
</dbReference>
<comment type="caution">
    <text evidence="2">The sequence shown here is derived from an EMBL/GenBank/DDBJ whole genome shotgun (WGS) entry which is preliminary data.</text>
</comment>
<dbReference type="GO" id="GO:0004040">
    <property type="term" value="F:amidase activity"/>
    <property type="evidence" value="ECO:0007669"/>
    <property type="project" value="UniProtKB-EC"/>
</dbReference>
<keyword evidence="2" id="KW-0378">Hydrolase</keyword>
<dbReference type="InterPro" id="IPR023631">
    <property type="entry name" value="Amidase_dom"/>
</dbReference>
<evidence type="ECO:0000313" key="3">
    <source>
        <dbReference type="Proteomes" id="UP001208017"/>
    </source>
</evidence>
<dbReference type="PANTHER" id="PTHR42678">
    <property type="entry name" value="AMIDASE"/>
    <property type="match status" value="1"/>
</dbReference>
<dbReference type="Pfam" id="PF01425">
    <property type="entry name" value="Amidase"/>
    <property type="match status" value="1"/>
</dbReference>
<gene>
    <name evidence="2" type="ORF">OS242_03990</name>
</gene>
<sequence>MEELTVKNKTLKSWSDTWLVEATIDQLQAKMEAGTLTARDLVLMYLERIATYDKRGPKINSVLELNPDALQIAEALDHERRTKGTRGPMHGIPVLLKDNIDTGDKMHTSAGSLALADHTAKEDAVLARKLREAGAILLGKLNMTEWANYMTNRMPSGYSSRGGQTKNPYRGDYLVGGSSSGSGAAVAANFATVTVGTETAGSILYPASANACVGIKPTVGLISRRGVIPIAHSQDTPGPMARTVADAAILLNALAGADELDPITRTSVGQAAADYTQFLDADALKGKRIGVVREFFKKIDAEHQELMEAAFEAMRDAGAEVFDVELPSANADWDHDVLKYEYKVDLNAYLANCGPQVPVHSLRELIAYNMAHPDSLLKYGQTLLLASEETSGTLTEPAYINSREKDLYLSRTAGIDPMMAEHRLDAWVFPASWGSHIPAKAGYPSINVPAGASVEKGPVGISFSGLAYSEGELIALAYAFEQRTQHRVPPKM</sequence>
<protein>
    <submittedName>
        <fullName evidence="2">Amidase</fullName>
        <ecNumber evidence="2">3.5.1.4</ecNumber>
    </submittedName>
</protein>
<dbReference type="PANTHER" id="PTHR42678:SF34">
    <property type="entry name" value="OS04G0183300 PROTEIN"/>
    <property type="match status" value="1"/>
</dbReference>
<keyword evidence="3" id="KW-1185">Reference proteome</keyword>
<dbReference type="NCBIfam" id="NF005300">
    <property type="entry name" value="PRK06828.1"/>
    <property type="match status" value="1"/>
</dbReference>
<proteinExistence type="predicted"/>
<name>A0ABT3X310_9BACL</name>